<sequence>MWFVYCPGVGRVWRRGAVVRCVMLRCCVVRPVIYVFNGEGERGAALVTPQPVCRNPPAQAS</sequence>
<comment type="caution">
    <text evidence="1">The sequence shown here is derived from an EMBL/GenBank/DDBJ whole genome shotgun (WGS) entry which is preliminary data.</text>
</comment>
<keyword evidence="2" id="KW-1185">Reference proteome</keyword>
<dbReference type="Proteomes" id="UP000324222">
    <property type="component" value="Unassembled WGS sequence"/>
</dbReference>
<dbReference type="AlphaFoldDB" id="A0A5B7DFD0"/>
<gene>
    <name evidence="1" type="ORF">E2C01_012948</name>
</gene>
<evidence type="ECO:0000313" key="2">
    <source>
        <dbReference type="Proteomes" id="UP000324222"/>
    </source>
</evidence>
<dbReference type="EMBL" id="VSRR010000825">
    <property type="protein sequence ID" value="MPC20018.1"/>
    <property type="molecule type" value="Genomic_DNA"/>
</dbReference>
<protein>
    <submittedName>
        <fullName evidence="1">Uncharacterized protein</fullName>
    </submittedName>
</protein>
<accession>A0A5B7DFD0</accession>
<organism evidence="1 2">
    <name type="scientific">Portunus trituberculatus</name>
    <name type="common">Swimming crab</name>
    <name type="synonym">Neptunus trituberculatus</name>
    <dbReference type="NCBI Taxonomy" id="210409"/>
    <lineage>
        <taxon>Eukaryota</taxon>
        <taxon>Metazoa</taxon>
        <taxon>Ecdysozoa</taxon>
        <taxon>Arthropoda</taxon>
        <taxon>Crustacea</taxon>
        <taxon>Multicrustacea</taxon>
        <taxon>Malacostraca</taxon>
        <taxon>Eumalacostraca</taxon>
        <taxon>Eucarida</taxon>
        <taxon>Decapoda</taxon>
        <taxon>Pleocyemata</taxon>
        <taxon>Brachyura</taxon>
        <taxon>Eubrachyura</taxon>
        <taxon>Portunoidea</taxon>
        <taxon>Portunidae</taxon>
        <taxon>Portuninae</taxon>
        <taxon>Portunus</taxon>
    </lineage>
</organism>
<proteinExistence type="predicted"/>
<name>A0A5B7DFD0_PORTR</name>
<reference evidence="1 2" key="1">
    <citation type="submission" date="2019-05" db="EMBL/GenBank/DDBJ databases">
        <title>Another draft genome of Portunus trituberculatus and its Hox gene families provides insights of decapod evolution.</title>
        <authorList>
            <person name="Jeong J.-H."/>
            <person name="Song I."/>
            <person name="Kim S."/>
            <person name="Choi T."/>
            <person name="Kim D."/>
            <person name="Ryu S."/>
            <person name="Kim W."/>
        </authorList>
    </citation>
    <scope>NUCLEOTIDE SEQUENCE [LARGE SCALE GENOMIC DNA]</scope>
    <source>
        <tissue evidence="1">Muscle</tissue>
    </source>
</reference>
<evidence type="ECO:0000313" key="1">
    <source>
        <dbReference type="EMBL" id="MPC20018.1"/>
    </source>
</evidence>